<organism evidence="2 3">
    <name type="scientific">Dyella japonica</name>
    <dbReference type="NCBI Taxonomy" id="231455"/>
    <lineage>
        <taxon>Bacteria</taxon>
        <taxon>Pseudomonadati</taxon>
        <taxon>Pseudomonadota</taxon>
        <taxon>Gammaproteobacteria</taxon>
        <taxon>Lysobacterales</taxon>
        <taxon>Rhodanobacteraceae</taxon>
        <taxon>Dyella</taxon>
    </lineage>
</organism>
<feature type="domain" description="DUF6630" evidence="1">
    <location>
        <begin position="24"/>
        <end position="169"/>
    </location>
</feature>
<dbReference type="InterPro" id="IPR046582">
    <property type="entry name" value="DUF6630"/>
</dbReference>
<evidence type="ECO:0000313" key="3">
    <source>
        <dbReference type="Proteomes" id="UP001549184"/>
    </source>
</evidence>
<evidence type="ECO:0000313" key="2">
    <source>
        <dbReference type="EMBL" id="MET3652925.1"/>
    </source>
</evidence>
<comment type="caution">
    <text evidence="2">The sequence shown here is derived from an EMBL/GenBank/DDBJ whole genome shotgun (WGS) entry which is preliminary data.</text>
</comment>
<dbReference type="Pfam" id="PF20335">
    <property type="entry name" value="DUF6630"/>
    <property type="match status" value="1"/>
</dbReference>
<reference evidence="2 3" key="1">
    <citation type="submission" date="2024-06" db="EMBL/GenBank/DDBJ databases">
        <title>Sorghum-associated microbial communities from plants grown in Nebraska, USA.</title>
        <authorList>
            <person name="Schachtman D."/>
        </authorList>
    </citation>
    <scope>NUCLEOTIDE SEQUENCE [LARGE SCALE GENOMIC DNA]</scope>
    <source>
        <strain evidence="2 3">1073</strain>
    </source>
</reference>
<accession>A0ABV2JVS4</accession>
<dbReference type="RefSeq" id="WP_354014310.1">
    <property type="nucleotide sequence ID" value="NZ_JBEPMU010000003.1"/>
</dbReference>
<protein>
    <recommendedName>
        <fullName evidence="1">DUF6630 domain-containing protein</fullName>
    </recommendedName>
</protein>
<gene>
    <name evidence="2" type="ORF">ABIC75_002657</name>
</gene>
<dbReference type="EMBL" id="JBEPMU010000003">
    <property type="protein sequence ID" value="MET3652925.1"/>
    <property type="molecule type" value="Genomic_DNA"/>
</dbReference>
<sequence length="175" mass="19423">MSSDDDFDTTHAFDDDDDSLDAKVWQLLLLINPGDDDAAFQQFAGYRDAVGDTPEDDIDVAQVVGQVADWRATFHVDADDTRALVQAIDELAARWNLAIDWDGDTDDDEFHADIDASDLLGTAYDNLAPHGYTLWVRDTDDDSVAGWMTLSRDVEPMRELAPELGVHIHRGNEIG</sequence>
<name>A0ABV2JVS4_9GAMM</name>
<evidence type="ECO:0000259" key="1">
    <source>
        <dbReference type="Pfam" id="PF20335"/>
    </source>
</evidence>
<proteinExistence type="predicted"/>
<keyword evidence="3" id="KW-1185">Reference proteome</keyword>
<dbReference type="Proteomes" id="UP001549184">
    <property type="component" value="Unassembled WGS sequence"/>
</dbReference>